<organism evidence="2 3">
    <name type="scientific">Actinoplanes palleronii</name>
    <dbReference type="NCBI Taxonomy" id="113570"/>
    <lineage>
        <taxon>Bacteria</taxon>
        <taxon>Bacillati</taxon>
        <taxon>Actinomycetota</taxon>
        <taxon>Actinomycetes</taxon>
        <taxon>Micromonosporales</taxon>
        <taxon>Micromonosporaceae</taxon>
        <taxon>Actinoplanes</taxon>
    </lineage>
</organism>
<feature type="region of interest" description="Disordered" evidence="1">
    <location>
        <begin position="1"/>
        <end position="95"/>
    </location>
</feature>
<name>A0ABQ4B4K8_9ACTN</name>
<feature type="compositionally biased region" description="Basic and acidic residues" evidence="1">
    <location>
        <begin position="57"/>
        <end position="67"/>
    </location>
</feature>
<gene>
    <name evidence="2" type="ORF">Apa02nite_017050</name>
</gene>
<reference evidence="2 3" key="1">
    <citation type="submission" date="2021-01" db="EMBL/GenBank/DDBJ databases">
        <title>Whole genome shotgun sequence of Actinoplanes palleronii NBRC 14916.</title>
        <authorList>
            <person name="Komaki H."/>
            <person name="Tamura T."/>
        </authorList>
    </citation>
    <scope>NUCLEOTIDE SEQUENCE [LARGE SCALE GENOMIC DNA]</scope>
    <source>
        <strain evidence="2 3">NBRC 14916</strain>
    </source>
</reference>
<evidence type="ECO:0008006" key="4">
    <source>
        <dbReference type="Google" id="ProtNLM"/>
    </source>
</evidence>
<dbReference type="RefSeq" id="WP_203824565.1">
    <property type="nucleotide sequence ID" value="NZ_BAAATY010000002.1"/>
</dbReference>
<accession>A0ABQ4B4K8</accession>
<protein>
    <recommendedName>
        <fullName evidence="4">Secreted protein</fullName>
    </recommendedName>
</protein>
<evidence type="ECO:0000313" key="3">
    <source>
        <dbReference type="Proteomes" id="UP000624709"/>
    </source>
</evidence>
<dbReference type="Proteomes" id="UP000624709">
    <property type="component" value="Unassembled WGS sequence"/>
</dbReference>
<evidence type="ECO:0000256" key="1">
    <source>
        <dbReference type="SAM" id="MobiDB-lite"/>
    </source>
</evidence>
<evidence type="ECO:0000313" key="2">
    <source>
        <dbReference type="EMBL" id="GIE65597.1"/>
    </source>
</evidence>
<feature type="compositionally biased region" description="Basic and acidic residues" evidence="1">
    <location>
        <begin position="84"/>
        <end position="95"/>
    </location>
</feature>
<comment type="caution">
    <text evidence="2">The sequence shown here is derived from an EMBL/GenBank/DDBJ whole genome shotgun (WGS) entry which is preliminary data.</text>
</comment>
<sequence length="95" mass="10143">MKALLTIVAAGTEAGTARPGTERDARESARNGEPAESTAHAERRPGKGQVTILTPENAEHARPRDGTRMIGVNPRSPAPPIRADSADHCRNKDPR</sequence>
<keyword evidence="3" id="KW-1185">Reference proteome</keyword>
<proteinExistence type="predicted"/>
<dbReference type="EMBL" id="BOMS01000023">
    <property type="protein sequence ID" value="GIE65597.1"/>
    <property type="molecule type" value="Genomic_DNA"/>
</dbReference>
<feature type="compositionally biased region" description="Basic and acidic residues" evidence="1">
    <location>
        <begin position="20"/>
        <end position="30"/>
    </location>
</feature>